<dbReference type="Proteomes" id="UP000596661">
    <property type="component" value="Chromosome 9"/>
</dbReference>
<feature type="region of interest" description="Disordered" evidence="2">
    <location>
        <begin position="39"/>
        <end position="81"/>
    </location>
</feature>
<accession>A0A803QH60</accession>
<name>A0A803QH60_CANSA</name>
<evidence type="ECO:0000313" key="4">
    <source>
        <dbReference type="Proteomes" id="UP000596661"/>
    </source>
</evidence>
<feature type="compositionally biased region" description="Low complexity" evidence="2">
    <location>
        <begin position="104"/>
        <end position="117"/>
    </location>
</feature>
<feature type="compositionally biased region" description="Polar residues" evidence="2">
    <location>
        <begin position="276"/>
        <end position="293"/>
    </location>
</feature>
<sequence length="316" mass="34259">MLVQPYSPVEGKGKAILMEQKEDSSDDYAPSLLVRANAPAHVQVMSQKIPQGLKKRIDDSSGQTPSPKKSRDNEAPSKEKVLVGEVIDLSEVVPTVDPPFQNVSKSKSSKGGISDGSRQTKTSSTTVVLSMEAKKGKDMLLYYLHRSLPEVSDQLSGADNELSLELVMGGVLKEAARADAGKKEVEDVRNELGEVNKRLLTANKRVEELTKETQEMPSTAQLEADNDALSKEVNELKDETDCLHTLLSKLEGRTSRLGRLGRRSSRKSQAAKENLEATTSTLLTDQSTKTPAAQNVEPLAPTDQADPDKEPGTPAV</sequence>
<evidence type="ECO:0000313" key="3">
    <source>
        <dbReference type="EnsemblPlants" id="cds.evm.model.09.723"/>
    </source>
</evidence>
<feature type="compositionally biased region" description="Basic and acidic residues" evidence="2">
    <location>
        <begin position="69"/>
        <end position="81"/>
    </location>
</feature>
<keyword evidence="4" id="KW-1185">Reference proteome</keyword>
<protein>
    <submittedName>
        <fullName evidence="3">Uncharacterized protein</fullName>
    </submittedName>
</protein>
<evidence type="ECO:0000256" key="2">
    <source>
        <dbReference type="SAM" id="MobiDB-lite"/>
    </source>
</evidence>
<feature type="compositionally biased region" description="Basic and acidic residues" evidence="2">
    <location>
        <begin position="306"/>
        <end position="316"/>
    </location>
</feature>
<dbReference type="EnsemblPlants" id="evm.model.09.723">
    <property type="protein sequence ID" value="cds.evm.model.09.723"/>
    <property type="gene ID" value="evm.TU.09.723"/>
</dbReference>
<feature type="region of interest" description="Disordered" evidence="2">
    <location>
        <begin position="94"/>
        <end position="125"/>
    </location>
</feature>
<feature type="coiled-coil region" evidence="1">
    <location>
        <begin position="178"/>
        <end position="239"/>
    </location>
</feature>
<dbReference type="AlphaFoldDB" id="A0A803QH60"/>
<reference evidence="3" key="1">
    <citation type="submission" date="2018-11" db="EMBL/GenBank/DDBJ databases">
        <authorList>
            <person name="Grassa J C."/>
        </authorList>
    </citation>
    <scope>NUCLEOTIDE SEQUENCE [LARGE SCALE GENOMIC DNA]</scope>
</reference>
<keyword evidence="1" id="KW-0175">Coiled coil</keyword>
<dbReference type="Gramene" id="evm.model.09.723">
    <property type="protein sequence ID" value="cds.evm.model.09.723"/>
    <property type="gene ID" value="evm.TU.09.723"/>
</dbReference>
<evidence type="ECO:0000256" key="1">
    <source>
        <dbReference type="SAM" id="Coils"/>
    </source>
</evidence>
<organism evidence="3 4">
    <name type="scientific">Cannabis sativa</name>
    <name type="common">Hemp</name>
    <name type="synonym">Marijuana</name>
    <dbReference type="NCBI Taxonomy" id="3483"/>
    <lineage>
        <taxon>Eukaryota</taxon>
        <taxon>Viridiplantae</taxon>
        <taxon>Streptophyta</taxon>
        <taxon>Embryophyta</taxon>
        <taxon>Tracheophyta</taxon>
        <taxon>Spermatophyta</taxon>
        <taxon>Magnoliopsida</taxon>
        <taxon>eudicotyledons</taxon>
        <taxon>Gunneridae</taxon>
        <taxon>Pentapetalae</taxon>
        <taxon>rosids</taxon>
        <taxon>fabids</taxon>
        <taxon>Rosales</taxon>
        <taxon>Cannabaceae</taxon>
        <taxon>Cannabis</taxon>
    </lineage>
</organism>
<reference evidence="3" key="2">
    <citation type="submission" date="2021-03" db="UniProtKB">
        <authorList>
            <consortium name="EnsemblPlants"/>
        </authorList>
    </citation>
    <scope>IDENTIFICATION</scope>
</reference>
<proteinExistence type="predicted"/>
<feature type="region of interest" description="Disordered" evidence="2">
    <location>
        <begin position="257"/>
        <end position="316"/>
    </location>
</feature>
<dbReference type="EMBL" id="UZAU01000732">
    <property type="status" value="NOT_ANNOTATED_CDS"/>
    <property type="molecule type" value="Genomic_DNA"/>
</dbReference>